<sequence length="274" mass="29382">MPYVKTKDGVDLYVKDWGAGRPVILLHGWPLTADSWDDQALAFANAGYRVISYDRRGFGRSSQPWSGYDYDTLSDDLAAVIEATGVSDAALVGFSMGGGEVARYMSRHGGKGIDKAGLVSSVVAYLLKDDSNPDGVDDYVFEDQMKTPIKQDRAAFFASFAQMFYGVGYITSPVSQEVLDHFWAQAMKAGLPGTLACIDAFGRTDFRPDCAAFSVPTLIVHGTGDKTVPIDPSARAAAALIAGSQLIEYDGAPHGLNVTEKDRLTGDLLSFLAA</sequence>
<dbReference type="PRINTS" id="PR00412">
    <property type="entry name" value="EPOXHYDRLASE"/>
</dbReference>
<dbReference type="InterPro" id="IPR050471">
    <property type="entry name" value="AB_hydrolase"/>
</dbReference>
<evidence type="ECO:0000313" key="2">
    <source>
        <dbReference type="EMBL" id="WCT74768.1"/>
    </source>
</evidence>
<feature type="domain" description="AB hydrolase-1" evidence="1">
    <location>
        <begin position="22"/>
        <end position="258"/>
    </location>
</feature>
<evidence type="ECO:0000313" key="3">
    <source>
        <dbReference type="Proteomes" id="UP001220395"/>
    </source>
</evidence>
<evidence type="ECO:0000259" key="1">
    <source>
        <dbReference type="Pfam" id="PF00561"/>
    </source>
</evidence>
<dbReference type="SUPFAM" id="SSF53474">
    <property type="entry name" value="alpha/beta-Hydrolases"/>
    <property type="match status" value="1"/>
</dbReference>
<dbReference type="Proteomes" id="UP001220395">
    <property type="component" value="Chromosome"/>
</dbReference>
<gene>
    <name evidence="2" type="ORF">PQ455_05965</name>
</gene>
<name>A0ABY7TP20_9SPHN</name>
<proteinExistence type="predicted"/>
<dbReference type="EMBL" id="CP117411">
    <property type="protein sequence ID" value="WCT74768.1"/>
    <property type="molecule type" value="Genomic_DNA"/>
</dbReference>
<dbReference type="PRINTS" id="PR00111">
    <property type="entry name" value="ABHYDROLASE"/>
</dbReference>
<accession>A0ABY7TP20</accession>
<dbReference type="Gene3D" id="3.40.50.1820">
    <property type="entry name" value="alpha/beta hydrolase"/>
    <property type="match status" value="1"/>
</dbReference>
<dbReference type="PANTHER" id="PTHR43433">
    <property type="entry name" value="HYDROLASE, ALPHA/BETA FOLD FAMILY PROTEIN"/>
    <property type="match status" value="1"/>
</dbReference>
<reference evidence="2 3" key="1">
    <citation type="submission" date="2023-02" db="EMBL/GenBank/DDBJ databases">
        <title>Genome sequence of Sphingomonas naphthae.</title>
        <authorList>
            <person name="Kim S."/>
            <person name="Heo J."/>
            <person name="Kwon S.-W."/>
        </authorList>
    </citation>
    <scope>NUCLEOTIDE SEQUENCE [LARGE SCALE GENOMIC DNA]</scope>
    <source>
        <strain evidence="2 3">KACC 18716</strain>
    </source>
</reference>
<keyword evidence="2" id="KW-0378">Hydrolase</keyword>
<dbReference type="PANTHER" id="PTHR43433:SF4">
    <property type="entry name" value="NON-HEME CHLOROPEROXIDASE-RELATED"/>
    <property type="match status" value="1"/>
</dbReference>
<dbReference type="InterPro" id="IPR000073">
    <property type="entry name" value="AB_hydrolase_1"/>
</dbReference>
<protein>
    <submittedName>
        <fullName evidence="2">Alpha/beta hydrolase</fullName>
    </submittedName>
</protein>
<dbReference type="GO" id="GO:0016787">
    <property type="term" value="F:hydrolase activity"/>
    <property type="evidence" value="ECO:0007669"/>
    <property type="project" value="UniProtKB-KW"/>
</dbReference>
<dbReference type="Pfam" id="PF00561">
    <property type="entry name" value="Abhydrolase_1"/>
    <property type="match status" value="1"/>
</dbReference>
<dbReference type="RefSeq" id="WP_273690098.1">
    <property type="nucleotide sequence ID" value="NZ_CP117411.1"/>
</dbReference>
<organism evidence="2 3">
    <name type="scientific">Sphingomonas naphthae</name>
    <dbReference type="NCBI Taxonomy" id="1813468"/>
    <lineage>
        <taxon>Bacteria</taxon>
        <taxon>Pseudomonadati</taxon>
        <taxon>Pseudomonadota</taxon>
        <taxon>Alphaproteobacteria</taxon>
        <taxon>Sphingomonadales</taxon>
        <taxon>Sphingomonadaceae</taxon>
        <taxon>Sphingomonas</taxon>
    </lineage>
</organism>
<dbReference type="InterPro" id="IPR000639">
    <property type="entry name" value="Epox_hydrolase-like"/>
</dbReference>
<keyword evidence="3" id="KW-1185">Reference proteome</keyword>
<dbReference type="InterPro" id="IPR029058">
    <property type="entry name" value="AB_hydrolase_fold"/>
</dbReference>